<dbReference type="Proteomes" id="UP001162992">
    <property type="component" value="Chromosome 13"/>
</dbReference>
<proteinExistence type="predicted"/>
<comment type="caution">
    <text evidence="1">The sequence shown here is derived from an EMBL/GenBank/DDBJ whole genome shotgun (WGS) entry which is preliminary data.</text>
</comment>
<protein>
    <submittedName>
        <fullName evidence="1">Uncharacterized protein</fullName>
    </submittedName>
</protein>
<accession>A0ACC2BWE8</accession>
<sequence>MLRLRAFRPTAEKVVRLQLHPTHPWLVTADANDNVVVWDWEHRQVVYEFNAGRVDEKRLVGARLQKLAEGDSESKAKPTEAIRGGSVKQIKFYDDDVRFWQAWLNRVAAAEAPVAVNQQFSSIGGGHPAIRGKHFLVICCENKAILLDLVTMRGRDVPKQLLENKAPLCVEFLPRSGDGDGPFAAFGGSDGIIRVLSMNNWQIIQRYIGGHKGAVSCLITFVASSGETLLVSGSNDGFVVVWNGESPQASREVSPKLSIKAHDGGVSDIQMARVQGGAPQLITIGVDKTLAVWDTVSFKELRRVKPVSKVACQSVASWCHPRAPNLDILICVKDSHIWAIEHATYSAMTRDLCDLSSQVPTVLLTPNKKLKAYCMAVHPLQPHLVATGTNLGVILSEFDAKSIPAAVALPSPSGSKEHDVVFMAEREVRLLTFQISGPTDLSAGASSGSEAGRSRSDSIESAQLHVKQTRRRVVSAPYDSYSLLSVSSSGKYVSVLWPDAFYFSVFRVSDWSMVDSGPTKYFAWDSCKERYALLETVPAPKILPVVKSGSSRKAREAAAQAAAVAAAAAANAAASATVEIRILLEDGSSNLLTKSIEGRTEQVIGLQGGALLGVAYKMPRGSSSSSTFSMDDGSSFLGSKSAGDAQANFQIYSWESFKPVSGMLPQPEWSAWDQTVEYCAFAYQRYIVIASLRPQYRYLGNVAIGYATGGVWHRRQLFLATPTSIECVFVDAGVSPIDVERKKRKEEEKVNQVQAKAIAEQGELALLTVNAPHAINEERVALRPPMLQVVRLASFQTTPSVPLFLPTRQSKADGDNGGPQKDVMERKVNDNAVAGGGVQVAVSRLPLEQKRPVGPLLVVGVRDGVLWLVDRYMTAHAIGLSHPGIRCRCLAAYGDAVSAVKWASRLGREHHDDLAQFMLGMGYATEALHLPGISKRLEYELAMQSGDLKRAFQCLTTLSNSKSIGQEIDLTSDVTGILALTTKEKKLDAVQGIANFSAEFIKLVDAADATGQTEIAGEALKKLAAAGAVVGALQPRELKGLALRLATHGELTRLAVQVNTMISAGHGREAALAAALLGDPSLLEKAWQDTNMFPEAALHAHAHGRPTLKALLEQWNSTLQKDYGIKSKKLSTSSPESSILSPQRSSIMQNLSEPVKRAVIEVVPPGLIKASSTTPLISTPVNQKVAGKQEPSQSSQLLLIEAAPLVSV</sequence>
<keyword evidence="2" id="KW-1185">Reference proteome</keyword>
<name>A0ACC2BWE8_DIPCM</name>
<evidence type="ECO:0000313" key="1">
    <source>
        <dbReference type="EMBL" id="KAJ7534090.1"/>
    </source>
</evidence>
<gene>
    <name evidence="1" type="ORF">O6H91_13G079200</name>
</gene>
<organism evidence="1 2">
    <name type="scientific">Diphasiastrum complanatum</name>
    <name type="common">Issler's clubmoss</name>
    <name type="synonym">Lycopodium complanatum</name>
    <dbReference type="NCBI Taxonomy" id="34168"/>
    <lineage>
        <taxon>Eukaryota</taxon>
        <taxon>Viridiplantae</taxon>
        <taxon>Streptophyta</taxon>
        <taxon>Embryophyta</taxon>
        <taxon>Tracheophyta</taxon>
        <taxon>Lycopodiopsida</taxon>
        <taxon>Lycopodiales</taxon>
        <taxon>Lycopodiaceae</taxon>
        <taxon>Lycopodioideae</taxon>
        <taxon>Diphasiastrum</taxon>
    </lineage>
</organism>
<reference evidence="2" key="1">
    <citation type="journal article" date="2024" name="Proc. Natl. Acad. Sci. U.S.A.">
        <title>Extraordinary preservation of gene collinearity over three hundred million years revealed in homosporous lycophytes.</title>
        <authorList>
            <person name="Li C."/>
            <person name="Wickell D."/>
            <person name="Kuo L.Y."/>
            <person name="Chen X."/>
            <person name="Nie B."/>
            <person name="Liao X."/>
            <person name="Peng D."/>
            <person name="Ji J."/>
            <person name="Jenkins J."/>
            <person name="Williams M."/>
            <person name="Shu S."/>
            <person name="Plott C."/>
            <person name="Barry K."/>
            <person name="Rajasekar S."/>
            <person name="Grimwood J."/>
            <person name="Han X."/>
            <person name="Sun S."/>
            <person name="Hou Z."/>
            <person name="He W."/>
            <person name="Dai G."/>
            <person name="Sun C."/>
            <person name="Schmutz J."/>
            <person name="Leebens-Mack J.H."/>
            <person name="Li F.W."/>
            <person name="Wang L."/>
        </authorList>
    </citation>
    <scope>NUCLEOTIDE SEQUENCE [LARGE SCALE GENOMIC DNA]</scope>
    <source>
        <strain evidence="2">cv. PW_Plant_1</strain>
    </source>
</reference>
<dbReference type="EMBL" id="CM055104">
    <property type="protein sequence ID" value="KAJ7534090.1"/>
    <property type="molecule type" value="Genomic_DNA"/>
</dbReference>
<evidence type="ECO:0000313" key="2">
    <source>
        <dbReference type="Proteomes" id="UP001162992"/>
    </source>
</evidence>